<protein>
    <submittedName>
        <fullName evidence="1">Uncharacterized protein</fullName>
    </submittedName>
</protein>
<feature type="non-terminal residue" evidence="1">
    <location>
        <position position="328"/>
    </location>
</feature>
<organism evidence="1 2">
    <name type="scientific">Cymbomonas tetramitiformis</name>
    <dbReference type="NCBI Taxonomy" id="36881"/>
    <lineage>
        <taxon>Eukaryota</taxon>
        <taxon>Viridiplantae</taxon>
        <taxon>Chlorophyta</taxon>
        <taxon>Pyramimonadophyceae</taxon>
        <taxon>Pyramimonadales</taxon>
        <taxon>Pyramimonadaceae</taxon>
        <taxon>Cymbomonas</taxon>
    </lineage>
</organism>
<accession>A0AAE0KPW8</accession>
<proteinExistence type="predicted"/>
<reference evidence="1 2" key="1">
    <citation type="journal article" date="2015" name="Genome Biol. Evol.">
        <title>Comparative Genomics of a Bacterivorous Green Alga Reveals Evolutionary Causalities and Consequences of Phago-Mixotrophic Mode of Nutrition.</title>
        <authorList>
            <person name="Burns J.A."/>
            <person name="Paasch A."/>
            <person name="Narechania A."/>
            <person name="Kim E."/>
        </authorList>
    </citation>
    <scope>NUCLEOTIDE SEQUENCE [LARGE SCALE GENOMIC DNA]</scope>
    <source>
        <strain evidence="1 2">PLY_AMNH</strain>
    </source>
</reference>
<evidence type="ECO:0000313" key="2">
    <source>
        <dbReference type="Proteomes" id="UP001190700"/>
    </source>
</evidence>
<name>A0AAE0KPW8_9CHLO</name>
<dbReference type="Proteomes" id="UP001190700">
    <property type="component" value="Unassembled WGS sequence"/>
</dbReference>
<comment type="caution">
    <text evidence="1">The sequence shown here is derived from an EMBL/GenBank/DDBJ whole genome shotgun (WGS) entry which is preliminary data.</text>
</comment>
<gene>
    <name evidence="1" type="ORF">CYMTET_34495</name>
</gene>
<sequence>MMAVVGEAEILLQAQRNRDREEVRSTLTCQGKPGGHAISNWIGSSAAAGQLQAVILLRFCHQHACWSQPQPLAAAGQLQLVALRRSQQHSWRLQVDAADYRVAHLRRYEALRSDERIETLRYAQNSAQISLAAQKDHELEILQETRIREVEAAKKSVQKEMETAQFQIAKYSKHANYWENELQTARSWMVMMRPRSLKALERLGTWRSKAFLGRIFGCWRQLPHIGKVEAGNNQVAQLEMDLIHGKHMHEAEIDTLKQSQDRWNGALKALWRARNMAQLASIADIMFHVWRKRATRKGYRCAAPSVWEERKNTSSVEWRVNSGRRLIE</sequence>
<dbReference type="EMBL" id="LGRX02021728">
    <property type="protein sequence ID" value="KAK3256368.1"/>
    <property type="molecule type" value="Genomic_DNA"/>
</dbReference>
<dbReference type="AlphaFoldDB" id="A0AAE0KPW8"/>
<evidence type="ECO:0000313" key="1">
    <source>
        <dbReference type="EMBL" id="KAK3256368.1"/>
    </source>
</evidence>
<keyword evidence="2" id="KW-1185">Reference proteome</keyword>